<dbReference type="SUPFAM" id="SSF53474">
    <property type="entry name" value="alpha/beta-Hydrolases"/>
    <property type="match status" value="1"/>
</dbReference>
<evidence type="ECO:0000256" key="2">
    <source>
        <dbReference type="ARBA" id="ARBA00022801"/>
    </source>
</evidence>
<dbReference type="PANTHER" id="PTHR11559">
    <property type="entry name" value="CARBOXYLESTERASE"/>
    <property type="match status" value="1"/>
</dbReference>
<comment type="caution">
    <text evidence="5">The sequence shown here is derived from an EMBL/GenBank/DDBJ whole genome shotgun (WGS) entry which is preliminary data.</text>
</comment>
<name>A0A366M4C4_9ACTN</name>
<feature type="domain" description="Carboxylesterase type B" evidence="4">
    <location>
        <begin position="8"/>
        <end position="316"/>
    </location>
</feature>
<organism evidence="5 6">
    <name type="scientific">Spongiactinospora rosea</name>
    <dbReference type="NCBI Taxonomy" id="2248750"/>
    <lineage>
        <taxon>Bacteria</taxon>
        <taxon>Bacillati</taxon>
        <taxon>Actinomycetota</taxon>
        <taxon>Actinomycetes</taxon>
        <taxon>Streptosporangiales</taxon>
        <taxon>Streptosporangiaceae</taxon>
        <taxon>Spongiactinospora</taxon>
    </lineage>
</organism>
<keyword evidence="2 3" id="KW-0378">Hydrolase</keyword>
<dbReference type="OrthoDB" id="3199405at2"/>
<dbReference type="RefSeq" id="WP_113979987.1">
    <property type="nucleotide sequence ID" value="NZ_QMEY01000002.1"/>
</dbReference>
<dbReference type="InterPro" id="IPR050309">
    <property type="entry name" value="Type-B_Carboxylest/Lipase"/>
</dbReference>
<comment type="similarity">
    <text evidence="1 3">Belongs to the type-B carboxylesterase/lipase family.</text>
</comment>
<dbReference type="InterPro" id="IPR019826">
    <property type="entry name" value="Carboxylesterase_B_AS"/>
</dbReference>
<reference evidence="5 6" key="1">
    <citation type="submission" date="2018-06" db="EMBL/GenBank/DDBJ databases">
        <title>Sphaerisporangium craniellae sp. nov., isolated from a marine sponge in the South China Sea.</title>
        <authorList>
            <person name="Li L."/>
        </authorList>
    </citation>
    <scope>NUCLEOTIDE SEQUENCE [LARGE SCALE GENOMIC DNA]</scope>
    <source>
        <strain evidence="5 6">LHW63015</strain>
    </source>
</reference>
<dbReference type="Pfam" id="PF00135">
    <property type="entry name" value="COesterase"/>
    <property type="match status" value="1"/>
</dbReference>
<dbReference type="InterPro" id="IPR002018">
    <property type="entry name" value="CarbesteraseB"/>
</dbReference>
<protein>
    <recommendedName>
        <fullName evidence="3">Carboxylic ester hydrolase</fullName>
        <ecNumber evidence="3">3.1.1.-</ecNumber>
    </recommendedName>
</protein>
<evidence type="ECO:0000313" key="5">
    <source>
        <dbReference type="EMBL" id="RBQ21031.1"/>
    </source>
</evidence>
<evidence type="ECO:0000256" key="3">
    <source>
        <dbReference type="RuleBase" id="RU361235"/>
    </source>
</evidence>
<evidence type="ECO:0000259" key="4">
    <source>
        <dbReference type="Pfam" id="PF00135"/>
    </source>
</evidence>
<keyword evidence="6" id="KW-1185">Reference proteome</keyword>
<dbReference type="EC" id="3.1.1.-" evidence="3"/>
<dbReference type="GO" id="GO:0016787">
    <property type="term" value="F:hydrolase activity"/>
    <property type="evidence" value="ECO:0007669"/>
    <property type="project" value="UniProtKB-KW"/>
</dbReference>
<evidence type="ECO:0000256" key="1">
    <source>
        <dbReference type="ARBA" id="ARBA00005964"/>
    </source>
</evidence>
<accession>A0A366M4C4</accession>
<proteinExistence type="inferred from homology"/>
<dbReference type="AlphaFoldDB" id="A0A366M4C4"/>
<evidence type="ECO:0000313" key="6">
    <source>
        <dbReference type="Proteomes" id="UP000253303"/>
    </source>
</evidence>
<sequence length="421" mass="43798">MTGLRARVADGVLRGVRANGVTAFRGVPYAVPARRFGLPEPPEPWRGERDASRFGPPVAQRPGRMAWVPGLDLDPAEGDEGPLTLNVWTPGCDDARRPVLVFVHGGAFVSGSGAQPMYDGGPLARAHGLVVVTLNYRLGFLGFGHLPGVPANLGLRDQIAALRWVQHNAPAFGGDPARVTLAGHSAGATSVLALLTSPSTQNLYARAAILSAVPYGFTTPTQSLPLTEKVLGDVLGAVAGDGLLGVPLSALLAAEAAAMAACAPVAGLLPIAPVIDGELLPRHPMEAIRAGAAAPVPLLVSTTTEEMRLFAAIDPPTLPYSVARTEELFDGPAGEIARAHRGPVCRVRFTRPAPLTHRGVPLGACHLADVPFYLGTWRDRRMAALVGDGVTAPARAATAAFAAFCQGEDQPDFAGIPRLFG</sequence>
<dbReference type="InterPro" id="IPR029058">
    <property type="entry name" value="AB_hydrolase_fold"/>
</dbReference>
<dbReference type="PROSITE" id="PS00122">
    <property type="entry name" value="CARBOXYLESTERASE_B_1"/>
    <property type="match status" value="1"/>
</dbReference>
<dbReference type="Proteomes" id="UP000253303">
    <property type="component" value="Unassembled WGS sequence"/>
</dbReference>
<dbReference type="EMBL" id="QMEY01000002">
    <property type="protein sequence ID" value="RBQ21031.1"/>
    <property type="molecule type" value="Genomic_DNA"/>
</dbReference>
<gene>
    <name evidence="5" type="ORF">DP939_08235</name>
</gene>
<dbReference type="Gene3D" id="3.40.50.1820">
    <property type="entry name" value="alpha/beta hydrolase"/>
    <property type="match status" value="1"/>
</dbReference>